<proteinExistence type="predicted"/>
<keyword evidence="2" id="KW-1185">Reference proteome</keyword>
<sequence length="408" mass="46283">MGACLSKKESEPQHRHVGVSGMHNHNHNHKNHEPYVNQSKSSFQQPYQLPNKHAPRPKPIVKKPDTNTILGKEFDVKRPNTNTILGKEFDVKRPNTNTILGKQFDVKRPDANTILGKQFDVKRPDTDTILGKQFEDVRKIYTLGEELGRGKCGVTYLCTENSTGLKYACKSISKRKFVSKAEKEEIKKEIQIMQHMSGKPNIVEFKGAYEDKKSVHVVMELCVGGQLFDRIIAKGKYSERDAASICRQIVNIVHICHFKGVMHRDLKPENLLLSSEDDKATIIATDFGLSVFIEEGKVYTDIVGSAYYVAPEVLRQKYGKEIDIWSAGVILYILLCGVPPFWAETEKEIFDVILQGHIDFESHPWPIISNSAKDLIRTMLTQDPKKRITASQVLKHPWLKEGGNAYDN</sequence>
<name>A0ACB0IPH5_TRIPR</name>
<dbReference type="EMBL" id="CASHSV030000002">
    <property type="protein sequence ID" value="CAJ2633971.1"/>
    <property type="molecule type" value="Genomic_DNA"/>
</dbReference>
<protein>
    <submittedName>
        <fullName evidence="1">Uncharacterized protein</fullName>
    </submittedName>
</protein>
<gene>
    <name evidence="1" type="ORF">MILVUS5_LOCUS4984</name>
</gene>
<organism evidence="1 2">
    <name type="scientific">Trifolium pratense</name>
    <name type="common">Red clover</name>
    <dbReference type="NCBI Taxonomy" id="57577"/>
    <lineage>
        <taxon>Eukaryota</taxon>
        <taxon>Viridiplantae</taxon>
        <taxon>Streptophyta</taxon>
        <taxon>Embryophyta</taxon>
        <taxon>Tracheophyta</taxon>
        <taxon>Spermatophyta</taxon>
        <taxon>Magnoliopsida</taxon>
        <taxon>eudicotyledons</taxon>
        <taxon>Gunneridae</taxon>
        <taxon>Pentapetalae</taxon>
        <taxon>rosids</taxon>
        <taxon>fabids</taxon>
        <taxon>Fabales</taxon>
        <taxon>Fabaceae</taxon>
        <taxon>Papilionoideae</taxon>
        <taxon>50 kb inversion clade</taxon>
        <taxon>NPAAA clade</taxon>
        <taxon>Hologalegina</taxon>
        <taxon>IRL clade</taxon>
        <taxon>Trifolieae</taxon>
        <taxon>Trifolium</taxon>
    </lineage>
</organism>
<evidence type="ECO:0000313" key="1">
    <source>
        <dbReference type="EMBL" id="CAJ2633971.1"/>
    </source>
</evidence>
<reference evidence="1" key="1">
    <citation type="submission" date="2023-10" db="EMBL/GenBank/DDBJ databases">
        <authorList>
            <person name="Rodriguez Cubillos JULIANA M."/>
            <person name="De Vega J."/>
        </authorList>
    </citation>
    <scope>NUCLEOTIDE SEQUENCE</scope>
</reference>
<comment type="caution">
    <text evidence="1">The sequence shown here is derived from an EMBL/GenBank/DDBJ whole genome shotgun (WGS) entry which is preliminary data.</text>
</comment>
<accession>A0ACB0IPH5</accession>
<evidence type="ECO:0000313" key="2">
    <source>
        <dbReference type="Proteomes" id="UP001177021"/>
    </source>
</evidence>
<dbReference type="Proteomes" id="UP001177021">
    <property type="component" value="Unassembled WGS sequence"/>
</dbReference>